<accession>A0A1Y1X8N6</accession>
<dbReference type="SFLD" id="SFLDG01135">
    <property type="entry name" value="C1.5.6:_HAD__Beta-PGM__Phospha"/>
    <property type="match status" value="1"/>
</dbReference>
<dbReference type="AlphaFoldDB" id="A0A1Y1X8N6"/>
<evidence type="ECO:0000313" key="1">
    <source>
        <dbReference type="EMBL" id="ORX82120.1"/>
    </source>
</evidence>
<dbReference type="InterPro" id="IPR023198">
    <property type="entry name" value="PGP-like_dom2"/>
</dbReference>
<dbReference type="InterPro" id="IPR036412">
    <property type="entry name" value="HAD-like_sf"/>
</dbReference>
<dbReference type="NCBIfam" id="TIGR01549">
    <property type="entry name" value="HAD-SF-IA-v1"/>
    <property type="match status" value="1"/>
</dbReference>
<name>A0A1Y1X8N6_9FUNG</name>
<keyword evidence="2" id="KW-1185">Reference proteome</keyword>
<dbReference type="InterPro" id="IPR051806">
    <property type="entry name" value="HAD-like_SPP"/>
</dbReference>
<dbReference type="Proteomes" id="UP000193498">
    <property type="component" value="Unassembled WGS sequence"/>
</dbReference>
<dbReference type="NCBIfam" id="TIGR01509">
    <property type="entry name" value="HAD-SF-IA-v3"/>
    <property type="match status" value="1"/>
</dbReference>
<evidence type="ECO:0000313" key="2">
    <source>
        <dbReference type="Proteomes" id="UP000193498"/>
    </source>
</evidence>
<dbReference type="Gene3D" id="1.10.150.240">
    <property type="entry name" value="Putative phosphatase, domain 2"/>
    <property type="match status" value="1"/>
</dbReference>
<dbReference type="SFLD" id="SFLDS00003">
    <property type="entry name" value="Haloacid_Dehalogenase"/>
    <property type="match status" value="1"/>
</dbReference>
<comment type="caution">
    <text evidence="1">The sequence shown here is derived from an EMBL/GenBank/DDBJ whole genome shotgun (WGS) entry which is preliminary data.</text>
</comment>
<dbReference type="SFLD" id="SFLDG01129">
    <property type="entry name" value="C1.5:_HAD__Beta-PGM__Phosphata"/>
    <property type="match status" value="1"/>
</dbReference>
<dbReference type="OrthoDB" id="40579at2759"/>
<dbReference type="STRING" id="1314790.A0A1Y1X8N6"/>
<dbReference type="InterPro" id="IPR023214">
    <property type="entry name" value="HAD_sf"/>
</dbReference>
<dbReference type="PANTHER" id="PTHR43481">
    <property type="entry name" value="FRUCTOSE-1-PHOSPHATE PHOSPHATASE"/>
    <property type="match status" value="1"/>
</dbReference>
<dbReference type="CDD" id="cd07527">
    <property type="entry name" value="HAD_ScGPP-like"/>
    <property type="match status" value="1"/>
</dbReference>
<dbReference type="SUPFAM" id="SSF56784">
    <property type="entry name" value="HAD-like"/>
    <property type="match status" value="1"/>
</dbReference>
<sequence>MSQQPSSTVLKAKAIIFDLDGTLLDTTPLVERHWRNFAREHGLDGDKILETSHGRRTIETIGMWVPEKATPEIANEYERKLCLETDGLVVLPGVKELLATIPKNKCAICTAGTHYHAATRLDQCGIEKPDVMATGDKVLQGKPHPEGYLLAAKQLGVSPEECVVFEDAPLGIRAARAAGMTCIACTTTHPIQQLRESNANYIVEYLTDIKVTVLPDESLEILVSNEL</sequence>
<dbReference type="EMBL" id="MCFE01000681">
    <property type="protein sequence ID" value="ORX82120.1"/>
    <property type="molecule type" value="Genomic_DNA"/>
</dbReference>
<dbReference type="Pfam" id="PF00702">
    <property type="entry name" value="Hydrolase"/>
    <property type="match status" value="1"/>
</dbReference>
<dbReference type="Gene3D" id="3.40.50.1000">
    <property type="entry name" value="HAD superfamily/HAD-like"/>
    <property type="match status" value="1"/>
</dbReference>
<dbReference type="GO" id="GO:0050308">
    <property type="term" value="F:sugar-phosphatase activity"/>
    <property type="evidence" value="ECO:0007669"/>
    <property type="project" value="TreeGrafter"/>
</dbReference>
<dbReference type="InParanoid" id="A0A1Y1X8N6"/>
<dbReference type="PRINTS" id="PR00413">
    <property type="entry name" value="HADHALOGNASE"/>
</dbReference>
<proteinExistence type="predicted"/>
<protein>
    <submittedName>
        <fullName evidence="1">HAD-like protein</fullName>
    </submittedName>
</protein>
<gene>
    <name evidence="1" type="ORF">K493DRAFT_241197</name>
</gene>
<reference evidence="1 2" key="1">
    <citation type="submission" date="2016-07" db="EMBL/GenBank/DDBJ databases">
        <title>Pervasive Adenine N6-methylation of Active Genes in Fungi.</title>
        <authorList>
            <consortium name="DOE Joint Genome Institute"/>
            <person name="Mondo S.J."/>
            <person name="Dannebaum R.O."/>
            <person name="Kuo R.C."/>
            <person name="Labutti K."/>
            <person name="Haridas S."/>
            <person name="Kuo A."/>
            <person name="Salamov A."/>
            <person name="Ahrendt S.R."/>
            <person name="Lipzen A."/>
            <person name="Sullivan W."/>
            <person name="Andreopoulos W.B."/>
            <person name="Clum A."/>
            <person name="Lindquist E."/>
            <person name="Daum C."/>
            <person name="Ramamoorthy G.K."/>
            <person name="Gryganskyi A."/>
            <person name="Culley D."/>
            <person name="Magnuson J.K."/>
            <person name="James T.Y."/>
            <person name="O'Malley M.A."/>
            <person name="Stajich J.E."/>
            <person name="Spatafora J.W."/>
            <person name="Visel A."/>
            <person name="Grigoriev I.V."/>
        </authorList>
    </citation>
    <scope>NUCLEOTIDE SEQUENCE [LARGE SCALE GENOMIC DNA]</scope>
    <source>
        <strain evidence="1 2">CBS 931.73</strain>
    </source>
</reference>
<dbReference type="InterPro" id="IPR006439">
    <property type="entry name" value="HAD-SF_hydro_IA"/>
</dbReference>
<organism evidence="1 2">
    <name type="scientific">Basidiobolus meristosporus CBS 931.73</name>
    <dbReference type="NCBI Taxonomy" id="1314790"/>
    <lineage>
        <taxon>Eukaryota</taxon>
        <taxon>Fungi</taxon>
        <taxon>Fungi incertae sedis</taxon>
        <taxon>Zoopagomycota</taxon>
        <taxon>Entomophthoromycotina</taxon>
        <taxon>Basidiobolomycetes</taxon>
        <taxon>Basidiobolales</taxon>
        <taxon>Basidiobolaceae</taxon>
        <taxon>Basidiobolus</taxon>
    </lineage>
</organism>
<dbReference type="PANTHER" id="PTHR43481:SF4">
    <property type="entry name" value="GLYCEROL-1-PHOSPHATE PHOSPHOHYDROLASE 1-RELATED"/>
    <property type="match status" value="1"/>
</dbReference>